<dbReference type="InterPro" id="IPR010869">
    <property type="entry name" value="DUF1501"/>
</dbReference>
<keyword evidence="2" id="KW-1185">Reference proteome</keyword>
<name>A0A8J3YP58_9ACTN</name>
<accession>A0A8J3YP58</accession>
<comment type="caution">
    <text evidence="1">The sequence shown here is derived from an EMBL/GenBank/DDBJ whole genome shotgun (WGS) entry which is preliminary data.</text>
</comment>
<dbReference type="InterPro" id="IPR019546">
    <property type="entry name" value="TAT_signal_bac_arc"/>
</dbReference>
<dbReference type="Proteomes" id="UP000619260">
    <property type="component" value="Unassembled WGS sequence"/>
</dbReference>
<dbReference type="InterPro" id="IPR006311">
    <property type="entry name" value="TAT_signal"/>
</dbReference>
<evidence type="ECO:0000313" key="2">
    <source>
        <dbReference type="Proteomes" id="UP000619260"/>
    </source>
</evidence>
<dbReference type="PANTHER" id="PTHR43737">
    <property type="entry name" value="BLL7424 PROTEIN"/>
    <property type="match status" value="1"/>
</dbReference>
<dbReference type="NCBIfam" id="TIGR01409">
    <property type="entry name" value="TAT_signal_seq"/>
    <property type="match status" value="1"/>
</dbReference>
<dbReference type="AlphaFoldDB" id="A0A8J3YP58"/>
<evidence type="ECO:0000313" key="1">
    <source>
        <dbReference type="EMBL" id="GIJ47465.1"/>
    </source>
</evidence>
<dbReference type="EMBL" id="BOPF01000015">
    <property type="protein sequence ID" value="GIJ47465.1"/>
    <property type="molecule type" value="Genomic_DNA"/>
</dbReference>
<sequence>MSTVEMCGCEEQKALSRRGFLGRAAAVGAAAGLAGLVGDGLASRFAFAATPSYTGDVLVVLSLRGGFDGLSAIVPHGDPEYYKARPTIGVPKAKLIGGNEMFGLNPALAPLLPYWQGGQLAAVQAVGQPAQNRSHFAAMEELERAAAGTSVRTGWLDRMLGLTGASTPWAGVSLGSPSPVRALAGPSPDLSLSTVDGFRMSGDTDKLPMAAALRALHTGTPAAVSAPALAANEAMATVKTLTAYTPANGAVYPDTPLARALRDVARLIKANVGLTAACVDFGDWDMHEGLGTAEAGQRMFTHLGELAAALAAFATDLGPTGLANMTLVTLSEFGRRVAENGSRGVDHGYGNAMLMLGGGVKGGTVYGNWPGLAPAKLASGDLMSTTDYRSVLAEVLQKRCRVGATGTVFPNVTPSAFGLVNAKG</sequence>
<reference evidence="1" key="1">
    <citation type="submission" date="2021-01" db="EMBL/GenBank/DDBJ databases">
        <title>Whole genome shotgun sequence of Virgisporangium aliadipatigenens NBRC 105644.</title>
        <authorList>
            <person name="Komaki H."/>
            <person name="Tamura T."/>
        </authorList>
    </citation>
    <scope>NUCLEOTIDE SEQUENCE</scope>
    <source>
        <strain evidence="1">NBRC 105644</strain>
    </source>
</reference>
<dbReference type="PANTHER" id="PTHR43737:SF1">
    <property type="entry name" value="DUF1501 DOMAIN-CONTAINING PROTEIN"/>
    <property type="match status" value="1"/>
</dbReference>
<proteinExistence type="predicted"/>
<evidence type="ECO:0008006" key="3">
    <source>
        <dbReference type="Google" id="ProtNLM"/>
    </source>
</evidence>
<protein>
    <recommendedName>
        <fullName evidence="3">DUF1501 domain-containing protein</fullName>
    </recommendedName>
</protein>
<dbReference type="RefSeq" id="WP_239153226.1">
    <property type="nucleotide sequence ID" value="NZ_BOPF01000015.1"/>
</dbReference>
<gene>
    <name evidence="1" type="ORF">Val02_43510</name>
</gene>
<organism evidence="1 2">
    <name type="scientific">Virgisporangium aliadipatigenens</name>
    <dbReference type="NCBI Taxonomy" id="741659"/>
    <lineage>
        <taxon>Bacteria</taxon>
        <taxon>Bacillati</taxon>
        <taxon>Actinomycetota</taxon>
        <taxon>Actinomycetes</taxon>
        <taxon>Micromonosporales</taxon>
        <taxon>Micromonosporaceae</taxon>
        <taxon>Virgisporangium</taxon>
    </lineage>
</organism>
<dbReference type="PROSITE" id="PS51318">
    <property type="entry name" value="TAT"/>
    <property type="match status" value="1"/>
</dbReference>
<dbReference type="Pfam" id="PF07394">
    <property type="entry name" value="DUF1501"/>
    <property type="match status" value="1"/>
</dbReference>